<name>A0A672J7A3_SALFA</name>
<keyword evidence="9" id="KW-0732">Signal</keyword>
<keyword evidence="7" id="KW-0433">Leucine-rich repeat</keyword>
<proteinExistence type="inferred from homology"/>
<dbReference type="InParanoid" id="A0A672J7A3"/>
<dbReference type="PANTHER" id="PTHR45712:SF6">
    <property type="entry name" value="LUMICAN"/>
    <property type="match status" value="1"/>
</dbReference>
<dbReference type="Proteomes" id="UP000472267">
    <property type="component" value="Chromosome 17"/>
</dbReference>
<evidence type="ECO:0000256" key="4">
    <source>
        <dbReference type="ARBA" id="ARBA00013370"/>
    </source>
</evidence>
<dbReference type="PROSITE" id="PS51450">
    <property type="entry name" value="LRR"/>
    <property type="match status" value="1"/>
</dbReference>
<dbReference type="Pfam" id="PF13855">
    <property type="entry name" value="LRR_8"/>
    <property type="match status" value="1"/>
</dbReference>
<reference evidence="16" key="1">
    <citation type="submission" date="2019-06" db="EMBL/GenBank/DDBJ databases">
        <authorList>
            <consortium name="Wellcome Sanger Institute Data Sharing"/>
        </authorList>
    </citation>
    <scope>NUCLEOTIDE SEQUENCE [LARGE SCALE GENOMIC DNA]</scope>
</reference>
<dbReference type="Gene3D" id="3.80.10.10">
    <property type="entry name" value="Ribonuclease Inhibitor"/>
    <property type="match status" value="2"/>
</dbReference>
<keyword evidence="10" id="KW-0677">Repeat</keyword>
<dbReference type="InterPro" id="IPR000372">
    <property type="entry name" value="LRRNT"/>
</dbReference>
<dbReference type="SMART" id="SM00013">
    <property type="entry name" value="LRRNT"/>
    <property type="match status" value="1"/>
</dbReference>
<dbReference type="FunFam" id="3.80.10.10:FF:000073">
    <property type="entry name" value="Lumican"/>
    <property type="match status" value="1"/>
</dbReference>
<dbReference type="FunCoup" id="A0A672J7A3">
    <property type="interactions" value="871"/>
</dbReference>
<evidence type="ECO:0000256" key="3">
    <source>
        <dbReference type="ARBA" id="ARBA00011719"/>
    </source>
</evidence>
<comment type="similarity">
    <text evidence="2">Belongs to the small leucine-rich proteoglycan (SLRP) family. SLRP class II subfamily.</text>
</comment>
<evidence type="ECO:0000256" key="1">
    <source>
        <dbReference type="ARBA" id="ARBA00004498"/>
    </source>
</evidence>
<dbReference type="InterPro" id="IPR001611">
    <property type="entry name" value="Leu-rich_rpt"/>
</dbReference>
<protein>
    <recommendedName>
        <fullName evidence="4">Lumican</fullName>
    </recommendedName>
</protein>
<feature type="region of interest" description="Disordered" evidence="14">
    <location>
        <begin position="1"/>
        <end position="24"/>
    </location>
</feature>
<evidence type="ECO:0000256" key="5">
    <source>
        <dbReference type="ARBA" id="ARBA00022525"/>
    </source>
</evidence>
<dbReference type="SUPFAM" id="SSF52058">
    <property type="entry name" value="L domain-like"/>
    <property type="match status" value="1"/>
</dbReference>
<accession>A0A672J7A3</accession>
<keyword evidence="8" id="KW-0765">Sulfation</keyword>
<comment type="subunit">
    <text evidence="3">Binds to laminin.</text>
</comment>
<sequence>MEASHPTPPPLLSSPFPPSVSPSTPLSPPPPSVFLCVFLQRPPAFEHHTVLTYWPSNPTHTRRQRSSETMIPLRLPLLAVMVSLALCQYYDYDYQPASMLGPSGPNCDRECDCPINFPSAMYCDSRKLKFVPVVPTGIKYLYLQNNLIEDIKAGVFDNVTDTLRWLVLDNNQITNGKIAKGTIDKLNALEKLFFSYNNLTEPVIPPSKVLEELKMTHNKLSKFPSGLLSDKENLTSVNVQHNELTSDAIGGAFKGPKKLLSLDVSHNKLKKLPAGVPSSLEILYADYNDIDGVAAGYLNKLPALKYLRISHNKLADAGIPAGVFNVSSLLELDLSFNKLQSIPEINEQLEQFYLQANEINKFDLASFCKFVGPINYSRLKHLRLDANNITHSSMPPESSNCLRQASDIMFE</sequence>
<keyword evidence="12" id="KW-1015">Disulfide bond</keyword>
<dbReference type="PANTHER" id="PTHR45712">
    <property type="entry name" value="AGAP008170-PA"/>
    <property type="match status" value="1"/>
</dbReference>
<dbReference type="InterPro" id="IPR050333">
    <property type="entry name" value="SLRP"/>
</dbReference>
<dbReference type="SMART" id="SM00369">
    <property type="entry name" value="LRR_TYP"/>
    <property type="match status" value="6"/>
</dbReference>
<keyword evidence="13" id="KW-0325">Glycoprotein</keyword>
<reference evidence="16" key="2">
    <citation type="submission" date="2025-08" db="UniProtKB">
        <authorList>
            <consortium name="Ensembl"/>
        </authorList>
    </citation>
    <scope>IDENTIFICATION</scope>
</reference>
<comment type="subcellular location">
    <subcellularLocation>
        <location evidence="1">Secreted</location>
        <location evidence="1">Extracellular space</location>
        <location evidence="1">Extracellular matrix</location>
    </subcellularLocation>
</comment>
<keyword evidence="11" id="KW-0654">Proteoglycan</keyword>
<evidence type="ECO:0000256" key="8">
    <source>
        <dbReference type="ARBA" id="ARBA00022641"/>
    </source>
</evidence>
<dbReference type="InterPro" id="IPR032675">
    <property type="entry name" value="LRR_dom_sf"/>
</dbReference>
<dbReference type="GO" id="GO:0005615">
    <property type="term" value="C:extracellular space"/>
    <property type="evidence" value="ECO:0007669"/>
    <property type="project" value="TreeGrafter"/>
</dbReference>
<keyword evidence="17" id="KW-1185">Reference proteome</keyword>
<evidence type="ECO:0000256" key="10">
    <source>
        <dbReference type="ARBA" id="ARBA00022737"/>
    </source>
</evidence>
<feature type="domain" description="LRRNT" evidence="15">
    <location>
        <begin position="106"/>
        <end position="140"/>
    </location>
</feature>
<dbReference type="Pfam" id="PF13516">
    <property type="entry name" value="LRR_6"/>
    <property type="match status" value="1"/>
</dbReference>
<reference evidence="16" key="3">
    <citation type="submission" date="2025-09" db="UniProtKB">
        <authorList>
            <consortium name="Ensembl"/>
        </authorList>
    </citation>
    <scope>IDENTIFICATION</scope>
</reference>
<evidence type="ECO:0000256" key="7">
    <source>
        <dbReference type="ARBA" id="ARBA00022614"/>
    </source>
</evidence>
<organism evidence="16 17">
    <name type="scientific">Salarias fasciatus</name>
    <name type="common">Jewelled blenny</name>
    <name type="synonym">Blennius fasciatus</name>
    <dbReference type="NCBI Taxonomy" id="181472"/>
    <lineage>
        <taxon>Eukaryota</taxon>
        <taxon>Metazoa</taxon>
        <taxon>Chordata</taxon>
        <taxon>Craniata</taxon>
        <taxon>Vertebrata</taxon>
        <taxon>Euteleostomi</taxon>
        <taxon>Actinopterygii</taxon>
        <taxon>Neopterygii</taxon>
        <taxon>Teleostei</taxon>
        <taxon>Neoteleostei</taxon>
        <taxon>Acanthomorphata</taxon>
        <taxon>Ovalentaria</taxon>
        <taxon>Blenniimorphae</taxon>
        <taxon>Blenniiformes</taxon>
        <taxon>Blennioidei</taxon>
        <taxon>Blenniidae</taxon>
        <taxon>Salariinae</taxon>
        <taxon>Salarias</taxon>
    </lineage>
</organism>
<dbReference type="InterPro" id="IPR003591">
    <property type="entry name" value="Leu-rich_rpt_typical-subtyp"/>
</dbReference>
<gene>
    <name evidence="16" type="primary">lum</name>
</gene>
<dbReference type="OMA" id="DCPINFP"/>
<evidence type="ECO:0000256" key="6">
    <source>
        <dbReference type="ARBA" id="ARBA00022530"/>
    </source>
</evidence>
<dbReference type="SMART" id="SM00364">
    <property type="entry name" value="LRR_BAC"/>
    <property type="match status" value="5"/>
</dbReference>
<evidence type="ECO:0000256" key="14">
    <source>
        <dbReference type="SAM" id="MobiDB-lite"/>
    </source>
</evidence>
<evidence type="ECO:0000256" key="9">
    <source>
        <dbReference type="ARBA" id="ARBA00022729"/>
    </source>
</evidence>
<evidence type="ECO:0000313" key="17">
    <source>
        <dbReference type="Proteomes" id="UP000472267"/>
    </source>
</evidence>
<evidence type="ECO:0000313" key="16">
    <source>
        <dbReference type="Ensembl" id="ENSSFAP00005049037.1"/>
    </source>
</evidence>
<keyword evidence="6" id="KW-0272">Extracellular matrix</keyword>
<evidence type="ECO:0000256" key="2">
    <source>
        <dbReference type="ARBA" id="ARBA00005818"/>
    </source>
</evidence>
<evidence type="ECO:0000256" key="11">
    <source>
        <dbReference type="ARBA" id="ARBA00022974"/>
    </source>
</evidence>
<evidence type="ECO:0000259" key="15">
    <source>
        <dbReference type="SMART" id="SM00013"/>
    </source>
</evidence>
<evidence type="ECO:0000256" key="12">
    <source>
        <dbReference type="ARBA" id="ARBA00023157"/>
    </source>
</evidence>
<keyword evidence="5" id="KW-0964">Secreted</keyword>
<dbReference type="Ensembl" id="ENSSFAT00005050656.1">
    <property type="protein sequence ID" value="ENSSFAP00005049037.1"/>
    <property type="gene ID" value="ENSSFAG00005023722.1"/>
</dbReference>
<evidence type="ECO:0000256" key="13">
    <source>
        <dbReference type="ARBA" id="ARBA00023180"/>
    </source>
</evidence>
<dbReference type="AlphaFoldDB" id="A0A672J7A3"/>